<dbReference type="NCBIfam" id="TIGR01353">
    <property type="entry name" value="dGTP_triPase"/>
    <property type="match status" value="1"/>
</dbReference>
<dbReference type="SMART" id="SM00471">
    <property type="entry name" value="HDc"/>
    <property type="match status" value="1"/>
</dbReference>
<dbReference type="RefSeq" id="WP_062229296.1">
    <property type="nucleotide sequence ID" value="NZ_BBWR01000018.1"/>
</dbReference>
<dbReference type="InterPro" id="IPR006674">
    <property type="entry name" value="HD_domain"/>
</dbReference>
<dbReference type="Pfam" id="PF01966">
    <property type="entry name" value="HD"/>
    <property type="match status" value="1"/>
</dbReference>
<proteinExistence type="inferred from homology"/>
<evidence type="ECO:0000256" key="2">
    <source>
        <dbReference type="HAMAP-Rule" id="MF_01212"/>
    </source>
</evidence>
<reference evidence="4" key="1">
    <citation type="journal article" date="2015" name="Proc. Natl. Acad. Sci. U.S.A.">
        <title>Bacterial clade with the ribosomal RNA operon on a small plasmid rather than the chromosome.</title>
        <authorList>
            <person name="Anda M."/>
            <person name="Ohtsubo Y."/>
            <person name="Okubo T."/>
            <person name="Sugawara M."/>
            <person name="Nagata Y."/>
            <person name="Tsuda M."/>
            <person name="Minamisawa K."/>
            <person name="Mitsui H."/>
        </authorList>
    </citation>
    <scope>NUCLEOTIDE SEQUENCE</scope>
    <source>
        <strain evidence="4">JCM 14755</strain>
    </source>
</reference>
<dbReference type="InterPro" id="IPR006261">
    <property type="entry name" value="dGTPase"/>
</dbReference>
<feature type="domain" description="HD" evidence="3">
    <location>
        <begin position="76"/>
        <end position="218"/>
    </location>
</feature>
<dbReference type="NCBIfam" id="NF002326">
    <property type="entry name" value="PRK01286.1-1"/>
    <property type="match status" value="1"/>
</dbReference>
<dbReference type="PANTHER" id="PTHR11373:SF43">
    <property type="entry name" value="DEOXYGUANOSINETRIPHOSPHATE TRIPHOSPHOHYDROLASE-LIKE PROTEIN"/>
    <property type="match status" value="1"/>
</dbReference>
<dbReference type="PANTHER" id="PTHR11373">
    <property type="entry name" value="DEOXYNUCLEOSIDE TRIPHOSPHATE TRIPHOSPHOHYDROLASE"/>
    <property type="match status" value="1"/>
</dbReference>
<organism evidence="4">
    <name type="scientific">Aureimonas frigidaquae</name>
    <dbReference type="NCBI Taxonomy" id="424757"/>
    <lineage>
        <taxon>Bacteria</taxon>
        <taxon>Pseudomonadati</taxon>
        <taxon>Pseudomonadota</taxon>
        <taxon>Alphaproteobacteria</taxon>
        <taxon>Hyphomicrobiales</taxon>
        <taxon>Aurantimonadaceae</taxon>
        <taxon>Aureimonas</taxon>
    </lineage>
</organism>
<sequence>MAEPELLPYGLGREPLAPFAADARLSRGRRVAEAPSPTRTDFQRDRDRIVHSTAFRRLKHKTQVFVSHEGDHFRTRLTHTIEVSQIARALARALRLDEDLTEALALAHDFGHTPFGHAGERALDRKMSGFGGFDHNAQTLRIVTALERHYAAFDGLNLTFETLEGLVKHNGPLTGPHAGGKALPPPVAQFDALYPLDLDRFASLEAQAAAISDDIAYNTHDLDDGLRAGLIALEDLEELTLAGGILREVRAAYPLLDPARMGHEIMRRHITRMVEDVLAQATRRIAEDAILSAQDVHANGREIIAFSPDMRAAVDETRRFLFGRVYRHDSVMRVMRRAEEVVERLFDGYAASGGPVPGRPARAPDHQADEAGHMRDIADYLAGMTDTFALAEYRRLFDENADLR</sequence>
<dbReference type="GO" id="GO:0008832">
    <property type="term" value="F:dGTPase activity"/>
    <property type="evidence" value="ECO:0007669"/>
    <property type="project" value="TreeGrafter"/>
</dbReference>
<dbReference type="InterPro" id="IPR026875">
    <property type="entry name" value="PHydrolase_assoc_dom"/>
</dbReference>
<dbReference type="SUPFAM" id="SSF109604">
    <property type="entry name" value="HD-domain/PDEase-like"/>
    <property type="match status" value="1"/>
</dbReference>
<dbReference type="InterPro" id="IPR050135">
    <property type="entry name" value="dGTPase-like"/>
</dbReference>
<accession>A0A0P0Z513</accession>
<dbReference type="HAMAP" id="MF_01212">
    <property type="entry name" value="dGTPase_type2"/>
    <property type="match status" value="1"/>
</dbReference>
<name>A0A0P0Z513_9HYPH</name>
<comment type="similarity">
    <text evidence="2">Belongs to the dGTPase family. Type 2 subfamily.</text>
</comment>
<protein>
    <recommendedName>
        <fullName evidence="2">Deoxyguanosinetriphosphate triphosphohydrolase-like protein</fullName>
    </recommendedName>
</protein>
<dbReference type="OrthoDB" id="9803619at2"/>
<dbReference type="EMBL" id="LC066377">
    <property type="protein sequence ID" value="BAT28981.1"/>
    <property type="molecule type" value="Genomic_DNA"/>
</dbReference>
<dbReference type="Gene3D" id="1.10.3210.10">
    <property type="entry name" value="Hypothetical protein af1432"/>
    <property type="match status" value="1"/>
</dbReference>
<dbReference type="InterPro" id="IPR023023">
    <property type="entry name" value="dNTPase_2"/>
</dbReference>
<dbReference type="NCBIfam" id="NF002328">
    <property type="entry name" value="PRK01286.1-3"/>
    <property type="match status" value="1"/>
</dbReference>
<dbReference type="GO" id="GO:0006203">
    <property type="term" value="P:dGTP catabolic process"/>
    <property type="evidence" value="ECO:0007669"/>
    <property type="project" value="TreeGrafter"/>
</dbReference>
<keyword evidence="1 2" id="KW-0378">Hydrolase</keyword>
<evidence type="ECO:0000256" key="1">
    <source>
        <dbReference type="ARBA" id="ARBA00022801"/>
    </source>
</evidence>
<evidence type="ECO:0000313" key="4">
    <source>
        <dbReference type="EMBL" id="BAT28981.1"/>
    </source>
</evidence>
<dbReference type="Pfam" id="PF13286">
    <property type="entry name" value="HD_assoc"/>
    <property type="match status" value="1"/>
</dbReference>
<dbReference type="AlphaFoldDB" id="A0A0P0Z513"/>
<dbReference type="InterPro" id="IPR003607">
    <property type="entry name" value="HD/PDEase_dom"/>
</dbReference>
<dbReference type="PROSITE" id="PS51831">
    <property type="entry name" value="HD"/>
    <property type="match status" value="1"/>
</dbReference>
<evidence type="ECO:0000259" key="3">
    <source>
        <dbReference type="PROSITE" id="PS51831"/>
    </source>
</evidence>